<evidence type="ECO:0000313" key="1">
    <source>
        <dbReference type="EMBL" id="PPJ62850.1"/>
    </source>
</evidence>
<evidence type="ECO:0000313" key="2">
    <source>
        <dbReference type="Proteomes" id="UP000239589"/>
    </source>
</evidence>
<name>A0A2S6CTC3_9CYAN</name>
<reference evidence="1 2" key="1">
    <citation type="submission" date="2018-02" db="EMBL/GenBank/DDBJ databases">
        <title>Discovery of a pederin family compound in a non-symbiotic bloom-forming cyanobacterium.</title>
        <authorList>
            <person name="Kust A."/>
            <person name="Mares J."/>
            <person name="Jokela J."/>
            <person name="Urajova P."/>
            <person name="Hajek J."/>
            <person name="Saurav K."/>
            <person name="Voracova K."/>
            <person name="Fewer D.P."/>
            <person name="Haapaniemi E."/>
            <person name="Permi P."/>
            <person name="Rehakova K."/>
            <person name="Sivonen K."/>
            <person name="Hrouzek P."/>
        </authorList>
    </citation>
    <scope>NUCLEOTIDE SEQUENCE [LARGE SCALE GENOMIC DNA]</scope>
    <source>
        <strain evidence="1 2">CHARLIE-1</strain>
    </source>
</reference>
<protein>
    <submittedName>
        <fullName evidence="1">Uncharacterized protein</fullName>
    </submittedName>
</protein>
<dbReference type="RefSeq" id="WP_104388295.1">
    <property type="nucleotide sequence ID" value="NZ_PGEM01000092.1"/>
</dbReference>
<organism evidence="1 2">
    <name type="scientific">Cuspidothrix issatschenkoi CHARLIE-1</name>
    <dbReference type="NCBI Taxonomy" id="2052836"/>
    <lineage>
        <taxon>Bacteria</taxon>
        <taxon>Bacillati</taxon>
        <taxon>Cyanobacteriota</taxon>
        <taxon>Cyanophyceae</taxon>
        <taxon>Nostocales</taxon>
        <taxon>Aphanizomenonaceae</taxon>
        <taxon>Cuspidothrix</taxon>
    </lineage>
</organism>
<proteinExistence type="predicted"/>
<sequence length="66" mass="8131">MFNRYQNLKLIQQLEPQKDHIQIAYMLLRYEFTWDTVRYLEVALMRTCCIPSIYKLLNKTGEFIHF</sequence>
<dbReference type="OrthoDB" id="9812943at2"/>
<comment type="caution">
    <text evidence="1">The sequence shown here is derived from an EMBL/GenBank/DDBJ whole genome shotgun (WGS) entry which is preliminary data.</text>
</comment>
<accession>A0A2S6CTC3</accession>
<dbReference type="AlphaFoldDB" id="A0A2S6CTC3"/>
<keyword evidence="2" id="KW-1185">Reference proteome</keyword>
<dbReference type="EMBL" id="PGEM01000092">
    <property type="protein sequence ID" value="PPJ62850.1"/>
    <property type="molecule type" value="Genomic_DNA"/>
</dbReference>
<dbReference type="Proteomes" id="UP000239589">
    <property type="component" value="Unassembled WGS sequence"/>
</dbReference>
<gene>
    <name evidence="1" type="ORF">CUN59_13285</name>
</gene>